<organism evidence="3 4">
    <name type="scientific">Aspergillus wentii DTO 134E9</name>
    <dbReference type="NCBI Taxonomy" id="1073089"/>
    <lineage>
        <taxon>Eukaryota</taxon>
        <taxon>Fungi</taxon>
        <taxon>Dikarya</taxon>
        <taxon>Ascomycota</taxon>
        <taxon>Pezizomycotina</taxon>
        <taxon>Eurotiomycetes</taxon>
        <taxon>Eurotiomycetidae</taxon>
        <taxon>Eurotiales</taxon>
        <taxon>Aspergillaceae</taxon>
        <taxon>Aspergillus</taxon>
        <taxon>Aspergillus subgen. Cremei</taxon>
    </lineage>
</organism>
<feature type="region of interest" description="Disordered" evidence="1">
    <location>
        <begin position="90"/>
        <end position="147"/>
    </location>
</feature>
<evidence type="ECO:0000313" key="4">
    <source>
        <dbReference type="Proteomes" id="UP000184383"/>
    </source>
</evidence>
<dbReference type="EMBL" id="KV878217">
    <property type="protein sequence ID" value="OJJ30129.1"/>
    <property type="molecule type" value="Genomic_DNA"/>
</dbReference>
<protein>
    <submittedName>
        <fullName evidence="3">Uncharacterized protein</fullName>
    </submittedName>
</protein>
<evidence type="ECO:0000313" key="3">
    <source>
        <dbReference type="EMBL" id="OJJ30129.1"/>
    </source>
</evidence>
<dbReference type="GeneID" id="63749496"/>
<feature type="compositionally biased region" description="Basic residues" evidence="1">
    <location>
        <begin position="90"/>
        <end position="99"/>
    </location>
</feature>
<dbReference type="VEuPathDB" id="FungiDB:ASPWEDRAFT_32345"/>
<accession>A0A1L9R5E0</accession>
<gene>
    <name evidence="3" type="ORF">ASPWEDRAFT_32345</name>
</gene>
<feature type="compositionally biased region" description="Basic and acidic residues" evidence="1">
    <location>
        <begin position="117"/>
        <end position="126"/>
    </location>
</feature>
<dbReference type="AlphaFoldDB" id="A0A1L9R5E0"/>
<feature type="transmembrane region" description="Helical" evidence="2">
    <location>
        <begin position="149"/>
        <end position="167"/>
    </location>
</feature>
<keyword evidence="2" id="KW-0812">Transmembrane</keyword>
<keyword evidence="4" id="KW-1185">Reference proteome</keyword>
<sequence>MTRSCQSLSFKTIHTPTTYTNWSAQDVNLKQGKERVLSIHQIGFYKGITDLESSKSSNKSITKEKKITKKRSIKKCFLLVLVRRRVRRIRRHPNNRRKKADNGEEDDYNNNNSFINNEDKEIKDPLNPKPKGKKEVSHSKSKGKMPAKGNLSLTVIAVIIILERAVLVRRGRRRELLAFSLREKV</sequence>
<dbReference type="Proteomes" id="UP000184383">
    <property type="component" value="Unassembled WGS sequence"/>
</dbReference>
<evidence type="ECO:0000256" key="1">
    <source>
        <dbReference type="SAM" id="MobiDB-lite"/>
    </source>
</evidence>
<dbReference type="RefSeq" id="XP_040683806.1">
    <property type="nucleotide sequence ID" value="XM_040833648.1"/>
</dbReference>
<name>A0A1L9R5E0_ASPWE</name>
<reference evidence="4" key="1">
    <citation type="journal article" date="2017" name="Genome Biol.">
        <title>Comparative genomics reveals high biological diversity and specific adaptations in the industrially and medically important fungal genus Aspergillus.</title>
        <authorList>
            <person name="de Vries R.P."/>
            <person name="Riley R."/>
            <person name="Wiebenga A."/>
            <person name="Aguilar-Osorio G."/>
            <person name="Amillis S."/>
            <person name="Uchima C.A."/>
            <person name="Anderluh G."/>
            <person name="Asadollahi M."/>
            <person name="Askin M."/>
            <person name="Barry K."/>
            <person name="Battaglia E."/>
            <person name="Bayram O."/>
            <person name="Benocci T."/>
            <person name="Braus-Stromeyer S.A."/>
            <person name="Caldana C."/>
            <person name="Canovas D."/>
            <person name="Cerqueira G.C."/>
            <person name="Chen F."/>
            <person name="Chen W."/>
            <person name="Choi C."/>
            <person name="Clum A."/>
            <person name="Dos Santos R.A."/>
            <person name="Damasio A.R."/>
            <person name="Diallinas G."/>
            <person name="Emri T."/>
            <person name="Fekete E."/>
            <person name="Flipphi M."/>
            <person name="Freyberg S."/>
            <person name="Gallo A."/>
            <person name="Gournas C."/>
            <person name="Habgood R."/>
            <person name="Hainaut M."/>
            <person name="Harispe M.L."/>
            <person name="Henrissat B."/>
            <person name="Hilden K.S."/>
            <person name="Hope R."/>
            <person name="Hossain A."/>
            <person name="Karabika E."/>
            <person name="Karaffa L."/>
            <person name="Karanyi Z."/>
            <person name="Krasevec N."/>
            <person name="Kuo A."/>
            <person name="Kusch H."/>
            <person name="LaButti K."/>
            <person name="Lagendijk E.L."/>
            <person name="Lapidus A."/>
            <person name="Levasseur A."/>
            <person name="Lindquist E."/>
            <person name="Lipzen A."/>
            <person name="Logrieco A.F."/>
            <person name="MacCabe A."/>
            <person name="Maekelae M.R."/>
            <person name="Malavazi I."/>
            <person name="Melin P."/>
            <person name="Meyer V."/>
            <person name="Mielnichuk N."/>
            <person name="Miskei M."/>
            <person name="Molnar A.P."/>
            <person name="Mule G."/>
            <person name="Ngan C.Y."/>
            <person name="Orejas M."/>
            <person name="Orosz E."/>
            <person name="Ouedraogo J.P."/>
            <person name="Overkamp K.M."/>
            <person name="Park H.-S."/>
            <person name="Perrone G."/>
            <person name="Piumi F."/>
            <person name="Punt P.J."/>
            <person name="Ram A.F."/>
            <person name="Ramon A."/>
            <person name="Rauscher S."/>
            <person name="Record E."/>
            <person name="Riano-Pachon D.M."/>
            <person name="Robert V."/>
            <person name="Roehrig J."/>
            <person name="Ruller R."/>
            <person name="Salamov A."/>
            <person name="Salih N.S."/>
            <person name="Samson R.A."/>
            <person name="Sandor E."/>
            <person name="Sanguinetti M."/>
            <person name="Schuetze T."/>
            <person name="Sepcic K."/>
            <person name="Shelest E."/>
            <person name="Sherlock G."/>
            <person name="Sophianopoulou V."/>
            <person name="Squina F.M."/>
            <person name="Sun H."/>
            <person name="Susca A."/>
            <person name="Todd R.B."/>
            <person name="Tsang A."/>
            <person name="Unkles S.E."/>
            <person name="van de Wiele N."/>
            <person name="van Rossen-Uffink D."/>
            <person name="Oliveira J.V."/>
            <person name="Vesth T.C."/>
            <person name="Visser J."/>
            <person name="Yu J.-H."/>
            <person name="Zhou M."/>
            <person name="Andersen M.R."/>
            <person name="Archer D.B."/>
            <person name="Baker S.E."/>
            <person name="Benoit I."/>
            <person name="Brakhage A.A."/>
            <person name="Braus G.H."/>
            <person name="Fischer R."/>
            <person name="Frisvad J.C."/>
            <person name="Goldman G.H."/>
            <person name="Houbraken J."/>
            <person name="Oakley B."/>
            <person name="Pocsi I."/>
            <person name="Scazzocchio C."/>
            <person name="Seiboth B."/>
            <person name="vanKuyk P.A."/>
            <person name="Wortman J."/>
            <person name="Dyer P.S."/>
            <person name="Grigoriev I.V."/>
        </authorList>
    </citation>
    <scope>NUCLEOTIDE SEQUENCE [LARGE SCALE GENOMIC DNA]</scope>
    <source>
        <strain evidence="4">DTO 134E9</strain>
    </source>
</reference>
<evidence type="ECO:0000256" key="2">
    <source>
        <dbReference type="SAM" id="Phobius"/>
    </source>
</evidence>
<keyword evidence="2" id="KW-0472">Membrane</keyword>
<keyword evidence="2" id="KW-1133">Transmembrane helix</keyword>
<proteinExistence type="predicted"/>